<evidence type="ECO:0000313" key="3">
    <source>
        <dbReference type="Proteomes" id="UP001152622"/>
    </source>
</evidence>
<comment type="caution">
    <text evidence="2">The sequence shown here is derived from an EMBL/GenBank/DDBJ whole genome shotgun (WGS) entry which is preliminary data.</text>
</comment>
<dbReference type="AlphaFoldDB" id="A0A9Q1EIT4"/>
<sequence>MDIQARDGHEDADGNGLDGGHRRVLRYVQRDVCRCGFSVPDDSSFRASVEGEGGRVDEQIQPYCRFPLSADIRLGGDRRHPSHPSTCWEPGTSPKTDPHRNCPLDDTKQLSVNSRPAPY</sequence>
<reference evidence="2" key="1">
    <citation type="journal article" date="2023" name="Science">
        <title>Genome structures resolve the early diversification of teleost fishes.</title>
        <authorList>
            <person name="Parey E."/>
            <person name="Louis A."/>
            <person name="Montfort J."/>
            <person name="Bouchez O."/>
            <person name="Roques C."/>
            <person name="Iampietro C."/>
            <person name="Lluch J."/>
            <person name="Castinel A."/>
            <person name="Donnadieu C."/>
            <person name="Desvignes T."/>
            <person name="Floi Bucao C."/>
            <person name="Jouanno E."/>
            <person name="Wen M."/>
            <person name="Mejri S."/>
            <person name="Dirks R."/>
            <person name="Jansen H."/>
            <person name="Henkel C."/>
            <person name="Chen W.J."/>
            <person name="Zahm M."/>
            <person name="Cabau C."/>
            <person name="Klopp C."/>
            <person name="Thompson A.W."/>
            <person name="Robinson-Rechavi M."/>
            <person name="Braasch I."/>
            <person name="Lecointre G."/>
            <person name="Bobe J."/>
            <person name="Postlethwait J.H."/>
            <person name="Berthelot C."/>
            <person name="Roest Crollius H."/>
            <person name="Guiguen Y."/>
        </authorList>
    </citation>
    <scope>NUCLEOTIDE SEQUENCE</scope>
    <source>
        <strain evidence="2">WJC10195</strain>
    </source>
</reference>
<dbReference type="Proteomes" id="UP001152622">
    <property type="component" value="Chromosome 17"/>
</dbReference>
<protein>
    <submittedName>
        <fullName evidence="2">Uncharacterized protein</fullName>
    </submittedName>
</protein>
<gene>
    <name evidence="2" type="ORF">SKAU_G00363820</name>
</gene>
<evidence type="ECO:0000256" key="1">
    <source>
        <dbReference type="SAM" id="MobiDB-lite"/>
    </source>
</evidence>
<accession>A0A9Q1EIT4</accession>
<feature type="region of interest" description="Disordered" evidence="1">
    <location>
        <begin position="74"/>
        <end position="119"/>
    </location>
</feature>
<keyword evidence="3" id="KW-1185">Reference proteome</keyword>
<evidence type="ECO:0000313" key="2">
    <source>
        <dbReference type="EMBL" id="KAJ8339596.1"/>
    </source>
</evidence>
<feature type="compositionally biased region" description="Polar residues" evidence="1">
    <location>
        <begin position="109"/>
        <end position="119"/>
    </location>
</feature>
<organism evidence="2 3">
    <name type="scientific">Synaphobranchus kaupii</name>
    <name type="common">Kaup's arrowtooth eel</name>
    <dbReference type="NCBI Taxonomy" id="118154"/>
    <lineage>
        <taxon>Eukaryota</taxon>
        <taxon>Metazoa</taxon>
        <taxon>Chordata</taxon>
        <taxon>Craniata</taxon>
        <taxon>Vertebrata</taxon>
        <taxon>Euteleostomi</taxon>
        <taxon>Actinopterygii</taxon>
        <taxon>Neopterygii</taxon>
        <taxon>Teleostei</taxon>
        <taxon>Anguilliformes</taxon>
        <taxon>Synaphobranchidae</taxon>
        <taxon>Synaphobranchus</taxon>
    </lineage>
</organism>
<dbReference type="EMBL" id="JAINUF010000017">
    <property type="protein sequence ID" value="KAJ8339596.1"/>
    <property type="molecule type" value="Genomic_DNA"/>
</dbReference>
<proteinExistence type="predicted"/>
<feature type="compositionally biased region" description="Basic and acidic residues" evidence="1">
    <location>
        <begin position="1"/>
        <end position="12"/>
    </location>
</feature>
<feature type="compositionally biased region" description="Basic and acidic residues" evidence="1">
    <location>
        <begin position="96"/>
        <end position="108"/>
    </location>
</feature>
<name>A0A9Q1EIT4_SYNKA</name>
<feature type="region of interest" description="Disordered" evidence="1">
    <location>
        <begin position="1"/>
        <end position="21"/>
    </location>
</feature>